<dbReference type="RefSeq" id="WP_331709795.1">
    <property type="nucleotide sequence ID" value="NZ_LT607756.1"/>
</dbReference>
<dbReference type="EC" id="2.1.1.289" evidence="7"/>
<dbReference type="InterPro" id="IPR000878">
    <property type="entry name" value="4pyrrol_Mease"/>
</dbReference>
<reference evidence="7 8" key="1">
    <citation type="submission" date="2016-08" db="EMBL/GenBank/DDBJ databases">
        <authorList>
            <person name="Seilhamer J.J."/>
        </authorList>
    </citation>
    <scope>NUCLEOTIDE SEQUENCE [LARGE SCALE GENOMIC DNA]</scope>
    <source>
        <strain evidence="7">Buetzberg</strain>
    </source>
</reference>
<organism evidence="7 8">
    <name type="scientific">Methanobacterium congolense</name>
    <dbReference type="NCBI Taxonomy" id="118062"/>
    <lineage>
        <taxon>Archaea</taxon>
        <taxon>Methanobacteriati</taxon>
        <taxon>Methanobacteriota</taxon>
        <taxon>Methanomada group</taxon>
        <taxon>Methanobacteria</taxon>
        <taxon>Methanobacteriales</taxon>
        <taxon>Methanobacteriaceae</taxon>
        <taxon>Methanobacterium</taxon>
    </lineage>
</organism>
<keyword evidence="2" id="KW-0169">Cobalamin biosynthesis</keyword>
<dbReference type="PANTHER" id="PTHR43182">
    <property type="entry name" value="COBALT-PRECORRIN-6B C(15)-METHYLTRANSFERASE (DECARBOXYLATING)"/>
    <property type="match status" value="1"/>
</dbReference>
<dbReference type="InterPro" id="IPR012818">
    <property type="entry name" value="CbiE"/>
</dbReference>
<dbReference type="Pfam" id="PF00590">
    <property type="entry name" value="TP_methylase"/>
    <property type="match status" value="1"/>
</dbReference>
<accession>A0A1D3KZH7</accession>
<evidence type="ECO:0000256" key="3">
    <source>
        <dbReference type="ARBA" id="ARBA00022603"/>
    </source>
</evidence>
<dbReference type="InterPro" id="IPR050714">
    <property type="entry name" value="Cobalamin_biosynth_MTase"/>
</dbReference>
<keyword evidence="4 7" id="KW-0808">Transferase</keyword>
<dbReference type="CDD" id="cd11644">
    <property type="entry name" value="Precorrin-6Y-MT"/>
    <property type="match status" value="1"/>
</dbReference>
<dbReference type="UniPathway" id="UPA00148"/>
<dbReference type="NCBIfam" id="TIGR02467">
    <property type="entry name" value="CbiE"/>
    <property type="match status" value="1"/>
</dbReference>
<dbReference type="PROSITE" id="PS00839">
    <property type="entry name" value="SUMT_1"/>
    <property type="match status" value="1"/>
</dbReference>
<evidence type="ECO:0000256" key="2">
    <source>
        <dbReference type="ARBA" id="ARBA00022573"/>
    </source>
</evidence>
<sequence>MLIPIPWLIISKGCEIIRNMSKLYVVGTGPGSREYLTLKAIETVKSVDVIVGSTRALELFPEAAGERIELGARNVQEVLTQAIMEAASKDTAVLSTGDPGFSGTLKPLLRLREDLGVEVEVEVVPGVGSVQMCSARLLIPWDDADIVTMHGKGNSEDILKLIGNGRPTIILPNRGVGELADFLMDSGVESERRIVVCEKMSYPDERVVETSLGEVLDMEFGYMCVVVVY</sequence>
<evidence type="ECO:0000313" key="8">
    <source>
        <dbReference type="Proteomes" id="UP000094707"/>
    </source>
</evidence>
<comment type="pathway">
    <text evidence="1">Cofactor biosynthesis; adenosylcobalamin biosynthesis.</text>
</comment>
<feature type="domain" description="Tetrapyrrole methylase" evidence="6">
    <location>
        <begin position="22"/>
        <end position="215"/>
    </location>
</feature>
<gene>
    <name evidence="7" type="primary">cbiE</name>
    <name evidence="7" type="ORF">MCBB_0072</name>
</gene>
<dbReference type="AlphaFoldDB" id="A0A1D3KZH7"/>
<evidence type="ECO:0000259" key="6">
    <source>
        <dbReference type="Pfam" id="PF00590"/>
    </source>
</evidence>
<dbReference type="GeneID" id="30410938"/>
<evidence type="ECO:0000256" key="1">
    <source>
        <dbReference type="ARBA" id="ARBA00004953"/>
    </source>
</evidence>
<dbReference type="SUPFAM" id="SSF53790">
    <property type="entry name" value="Tetrapyrrole methylase"/>
    <property type="match status" value="1"/>
</dbReference>
<dbReference type="KEGG" id="mcub:MCBB_0072"/>
<dbReference type="STRING" id="118062.MCBB_0072"/>
<dbReference type="GO" id="GO:0032259">
    <property type="term" value="P:methylation"/>
    <property type="evidence" value="ECO:0007669"/>
    <property type="project" value="UniProtKB-KW"/>
</dbReference>
<dbReference type="GO" id="GO:0009236">
    <property type="term" value="P:cobalamin biosynthetic process"/>
    <property type="evidence" value="ECO:0007669"/>
    <property type="project" value="UniProtKB-UniPathway"/>
</dbReference>
<dbReference type="GO" id="GO:0008276">
    <property type="term" value="F:protein methyltransferase activity"/>
    <property type="evidence" value="ECO:0007669"/>
    <property type="project" value="InterPro"/>
</dbReference>
<keyword evidence="3 7" id="KW-0489">Methyltransferase</keyword>
<dbReference type="InterPro" id="IPR014776">
    <property type="entry name" value="4pyrrole_Mease_sub2"/>
</dbReference>
<dbReference type="InterPro" id="IPR014777">
    <property type="entry name" value="4pyrrole_Mease_sub1"/>
</dbReference>
<name>A0A1D3KZH7_9EURY</name>
<dbReference type="PATRIC" id="fig|129848.4.peg.76"/>
<dbReference type="PANTHER" id="PTHR43182:SF1">
    <property type="entry name" value="COBALT-PRECORRIN-7 C(5)-METHYLTRANSFERASE"/>
    <property type="match status" value="1"/>
</dbReference>
<proteinExistence type="predicted"/>
<evidence type="ECO:0000313" key="7">
    <source>
        <dbReference type="EMBL" id="SCG84660.1"/>
    </source>
</evidence>
<keyword evidence="5" id="KW-0949">S-adenosyl-L-methionine</keyword>
<dbReference type="Gene3D" id="3.40.1010.10">
    <property type="entry name" value="Cobalt-precorrin-4 Transmethylase, Domain 1"/>
    <property type="match status" value="1"/>
</dbReference>
<evidence type="ECO:0000256" key="4">
    <source>
        <dbReference type="ARBA" id="ARBA00022679"/>
    </source>
</evidence>
<dbReference type="Proteomes" id="UP000094707">
    <property type="component" value="Chromosome I"/>
</dbReference>
<keyword evidence="8" id="KW-1185">Reference proteome</keyword>
<dbReference type="InterPro" id="IPR003043">
    <property type="entry name" value="Uropor_MeTrfase_CS"/>
</dbReference>
<dbReference type="EMBL" id="LT607756">
    <property type="protein sequence ID" value="SCG84660.1"/>
    <property type="molecule type" value="Genomic_DNA"/>
</dbReference>
<dbReference type="InterPro" id="IPR035996">
    <property type="entry name" value="4pyrrol_Methylase_sf"/>
</dbReference>
<protein>
    <submittedName>
        <fullName evidence="7">Putative cobalt-precorrin-7 C(5)-methyltransferase</fullName>
        <ecNumber evidence="7">2.1.1.289</ecNumber>
    </submittedName>
</protein>
<evidence type="ECO:0000256" key="5">
    <source>
        <dbReference type="ARBA" id="ARBA00022691"/>
    </source>
</evidence>
<dbReference type="Gene3D" id="3.30.950.10">
    <property type="entry name" value="Methyltransferase, Cobalt-precorrin-4 Transmethylase, Domain 2"/>
    <property type="match status" value="1"/>
</dbReference>